<dbReference type="NCBIfam" id="TIGR00964">
    <property type="entry name" value="secE_bact"/>
    <property type="match status" value="1"/>
</dbReference>
<comment type="subunit">
    <text evidence="9">Component of the Sec protein translocase complex. Heterotrimer consisting of SecY, SecE and SecG subunits. The heterotrimers can form oligomers, although 1 heterotrimer is thought to be able to translocate proteins. Interacts with the ribosome. Interacts with SecDF, and other proteins may be involved. Interacts with SecA.</text>
</comment>
<evidence type="ECO:0000256" key="2">
    <source>
        <dbReference type="ARBA" id="ARBA00022448"/>
    </source>
</evidence>
<dbReference type="InterPro" id="IPR038379">
    <property type="entry name" value="SecE_sf"/>
</dbReference>
<evidence type="ECO:0000256" key="3">
    <source>
        <dbReference type="ARBA" id="ARBA00022475"/>
    </source>
</evidence>
<gene>
    <name evidence="9 10" type="primary">secE</name>
    <name evidence="10" type="ORF">CLMAG_01810</name>
</gene>
<evidence type="ECO:0000256" key="9">
    <source>
        <dbReference type="HAMAP-Rule" id="MF_00422"/>
    </source>
</evidence>
<dbReference type="PANTHER" id="PTHR33910:SF1">
    <property type="entry name" value="PROTEIN TRANSLOCASE SUBUNIT SECE"/>
    <property type="match status" value="1"/>
</dbReference>
<dbReference type="GO" id="GO:0065002">
    <property type="term" value="P:intracellular protein transmembrane transport"/>
    <property type="evidence" value="ECO:0007669"/>
    <property type="project" value="UniProtKB-UniRule"/>
</dbReference>
<dbReference type="GO" id="GO:0006605">
    <property type="term" value="P:protein targeting"/>
    <property type="evidence" value="ECO:0007669"/>
    <property type="project" value="UniProtKB-UniRule"/>
</dbReference>
<dbReference type="GO" id="GO:0005886">
    <property type="term" value="C:plasma membrane"/>
    <property type="evidence" value="ECO:0007669"/>
    <property type="project" value="UniProtKB-SubCell"/>
</dbReference>
<dbReference type="OrthoDB" id="9799073at2"/>
<dbReference type="GO" id="GO:0008320">
    <property type="term" value="F:protein transmembrane transporter activity"/>
    <property type="evidence" value="ECO:0007669"/>
    <property type="project" value="UniProtKB-UniRule"/>
</dbReference>
<accession>A0A161X122</accession>
<dbReference type="InterPro" id="IPR005807">
    <property type="entry name" value="SecE_bac"/>
</dbReference>
<dbReference type="PATRIC" id="fig|1121326.3.peg.156"/>
<keyword evidence="8 9" id="KW-0472">Membrane</keyword>
<keyword evidence="5 9" id="KW-0653">Protein transport</keyword>
<dbReference type="Pfam" id="PF00584">
    <property type="entry name" value="SecE"/>
    <property type="match status" value="1"/>
</dbReference>
<dbReference type="RefSeq" id="WP_066616615.1">
    <property type="nucleotide sequence ID" value="NZ_FQXL01000068.1"/>
</dbReference>
<comment type="similarity">
    <text evidence="9">Belongs to the SecE/SEC61-gamma family.</text>
</comment>
<feature type="transmembrane region" description="Helical" evidence="9">
    <location>
        <begin position="45"/>
        <end position="67"/>
    </location>
</feature>
<dbReference type="GO" id="GO:0009306">
    <property type="term" value="P:protein secretion"/>
    <property type="evidence" value="ECO:0007669"/>
    <property type="project" value="UniProtKB-UniRule"/>
</dbReference>
<organism evidence="10 11">
    <name type="scientific">Clostridium magnum DSM 2767</name>
    <dbReference type="NCBI Taxonomy" id="1121326"/>
    <lineage>
        <taxon>Bacteria</taxon>
        <taxon>Bacillati</taxon>
        <taxon>Bacillota</taxon>
        <taxon>Clostridia</taxon>
        <taxon>Eubacteriales</taxon>
        <taxon>Clostridiaceae</taxon>
        <taxon>Clostridium</taxon>
    </lineage>
</organism>
<evidence type="ECO:0000256" key="4">
    <source>
        <dbReference type="ARBA" id="ARBA00022692"/>
    </source>
</evidence>
<name>A0A161X122_9CLOT</name>
<dbReference type="HAMAP" id="MF_00422">
    <property type="entry name" value="SecE"/>
    <property type="match status" value="1"/>
</dbReference>
<evidence type="ECO:0000313" key="10">
    <source>
        <dbReference type="EMBL" id="KZL93158.1"/>
    </source>
</evidence>
<dbReference type="InterPro" id="IPR001901">
    <property type="entry name" value="Translocase_SecE/Sec61-g"/>
</dbReference>
<keyword evidence="4 9" id="KW-0812">Transmembrane</keyword>
<dbReference type="AlphaFoldDB" id="A0A161X122"/>
<comment type="subcellular location">
    <subcellularLocation>
        <location evidence="9">Cell membrane</location>
        <topology evidence="9">Single-pass membrane protein</topology>
    </subcellularLocation>
    <subcellularLocation>
        <location evidence="1">Membrane</location>
    </subcellularLocation>
</comment>
<reference evidence="10 11" key="1">
    <citation type="submission" date="2016-04" db="EMBL/GenBank/DDBJ databases">
        <title>Genome sequence of Clostridium magnum DSM 2767.</title>
        <authorList>
            <person name="Poehlein A."/>
            <person name="Uhlig R."/>
            <person name="Fischer R."/>
            <person name="Bahl H."/>
            <person name="Daniel R."/>
        </authorList>
    </citation>
    <scope>NUCLEOTIDE SEQUENCE [LARGE SCALE GENOMIC DNA]</scope>
    <source>
        <strain evidence="10 11">DSM 2767</strain>
    </source>
</reference>
<comment type="function">
    <text evidence="9">Essential subunit of the Sec protein translocation channel SecYEG. Clamps together the 2 halves of SecY. May contact the channel plug during translocation.</text>
</comment>
<dbReference type="Gene3D" id="1.20.5.1030">
    <property type="entry name" value="Preprotein translocase secy subunit"/>
    <property type="match status" value="1"/>
</dbReference>
<keyword evidence="6 9" id="KW-1133">Transmembrane helix</keyword>
<dbReference type="Proteomes" id="UP000076603">
    <property type="component" value="Unassembled WGS sequence"/>
</dbReference>
<dbReference type="GO" id="GO:0043952">
    <property type="term" value="P:protein transport by the Sec complex"/>
    <property type="evidence" value="ECO:0007669"/>
    <property type="project" value="UniProtKB-UniRule"/>
</dbReference>
<evidence type="ECO:0000256" key="8">
    <source>
        <dbReference type="ARBA" id="ARBA00023136"/>
    </source>
</evidence>
<evidence type="ECO:0000256" key="1">
    <source>
        <dbReference type="ARBA" id="ARBA00004370"/>
    </source>
</evidence>
<keyword evidence="3 9" id="KW-1003">Cell membrane</keyword>
<proteinExistence type="inferred from homology"/>
<evidence type="ECO:0000256" key="7">
    <source>
        <dbReference type="ARBA" id="ARBA00023010"/>
    </source>
</evidence>
<keyword evidence="2 9" id="KW-0813">Transport</keyword>
<dbReference type="PANTHER" id="PTHR33910">
    <property type="entry name" value="PROTEIN TRANSLOCASE SUBUNIT SECE"/>
    <property type="match status" value="1"/>
</dbReference>
<evidence type="ECO:0000256" key="6">
    <source>
        <dbReference type="ARBA" id="ARBA00022989"/>
    </source>
</evidence>
<protein>
    <recommendedName>
        <fullName evidence="9">Protein translocase subunit SecE</fullName>
    </recommendedName>
</protein>
<keyword evidence="7 9" id="KW-0811">Translocation</keyword>
<evidence type="ECO:0000256" key="5">
    <source>
        <dbReference type="ARBA" id="ARBA00022927"/>
    </source>
</evidence>
<keyword evidence="11" id="KW-1185">Reference proteome</keyword>
<dbReference type="EMBL" id="LWAE01000001">
    <property type="protein sequence ID" value="KZL93158.1"/>
    <property type="molecule type" value="Genomic_DNA"/>
</dbReference>
<comment type="caution">
    <text evidence="10">The sequence shown here is derived from an EMBL/GenBank/DDBJ whole genome shotgun (WGS) entry which is preliminary data.</text>
</comment>
<dbReference type="STRING" id="1121326.CLMAG_01810"/>
<sequence length="76" mass="8318">MAANNSAKKIKKPAASGNGVINFFKELKAEIKRITWASKENVKKATATVLIFCSIYVAMVGLLDVGFKNLVEVIFK</sequence>
<evidence type="ECO:0000313" key="11">
    <source>
        <dbReference type="Proteomes" id="UP000076603"/>
    </source>
</evidence>